<dbReference type="EMBL" id="GBRH01275910">
    <property type="protein sequence ID" value="JAD21985.1"/>
    <property type="molecule type" value="Transcribed_RNA"/>
</dbReference>
<sequence length="27" mass="3206">MSNHPKSRTGVNAARCVFKSRFGRRRW</sequence>
<dbReference type="AlphaFoldDB" id="A0A0A8Y9J8"/>
<evidence type="ECO:0000313" key="1">
    <source>
        <dbReference type="EMBL" id="JAD21985.1"/>
    </source>
</evidence>
<reference evidence="1" key="2">
    <citation type="journal article" date="2015" name="Data Brief">
        <title>Shoot transcriptome of the giant reed, Arundo donax.</title>
        <authorList>
            <person name="Barrero R.A."/>
            <person name="Guerrero F.D."/>
            <person name="Moolhuijzen P."/>
            <person name="Goolsby J.A."/>
            <person name="Tidwell J."/>
            <person name="Bellgard S.E."/>
            <person name="Bellgard M.I."/>
        </authorList>
    </citation>
    <scope>NUCLEOTIDE SEQUENCE</scope>
    <source>
        <tissue evidence="1">Shoot tissue taken approximately 20 cm above the soil surface</tissue>
    </source>
</reference>
<proteinExistence type="predicted"/>
<reference evidence="1" key="1">
    <citation type="submission" date="2014-09" db="EMBL/GenBank/DDBJ databases">
        <authorList>
            <person name="Magalhaes I.L.F."/>
            <person name="Oliveira U."/>
            <person name="Santos F.R."/>
            <person name="Vidigal T.H.D.A."/>
            <person name="Brescovit A.D."/>
            <person name="Santos A.J."/>
        </authorList>
    </citation>
    <scope>NUCLEOTIDE SEQUENCE</scope>
    <source>
        <tissue evidence="1">Shoot tissue taken approximately 20 cm above the soil surface</tissue>
    </source>
</reference>
<name>A0A0A8Y9J8_ARUDO</name>
<accession>A0A0A8Y9J8</accession>
<organism evidence="1">
    <name type="scientific">Arundo donax</name>
    <name type="common">Giant reed</name>
    <name type="synonym">Donax arundinaceus</name>
    <dbReference type="NCBI Taxonomy" id="35708"/>
    <lineage>
        <taxon>Eukaryota</taxon>
        <taxon>Viridiplantae</taxon>
        <taxon>Streptophyta</taxon>
        <taxon>Embryophyta</taxon>
        <taxon>Tracheophyta</taxon>
        <taxon>Spermatophyta</taxon>
        <taxon>Magnoliopsida</taxon>
        <taxon>Liliopsida</taxon>
        <taxon>Poales</taxon>
        <taxon>Poaceae</taxon>
        <taxon>PACMAD clade</taxon>
        <taxon>Arundinoideae</taxon>
        <taxon>Arundineae</taxon>
        <taxon>Arundo</taxon>
    </lineage>
</organism>
<protein>
    <submittedName>
        <fullName evidence="1">Uncharacterized protein</fullName>
    </submittedName>
</protein>